<dbReference type="SUPFAM" id="SSF55594">
    <property type="entry name" value="HPr-like"/>
    <property type="match status" value="1"/>
</dbReference>
<keyword evidence="3" id="KW-0598">Phosphotransferase system</keyword>
<dbReference type="InterPro" id="IPR000032">
    <property type="entry name" value="HPr-like"/>
</dbReference>
<comment type="subcellular location">
    <subcellularLocation>
        <location evidence="1">Cytoplasm</location>
    </subcellularLocation>
</comment>
<proteinExistence type="predicted"/>
<dbReference type="PANTHER" id="PTHR33705:SF2">
    <property type="entry name" value="PHOSPHOCARRIER PROTEIN NPR"/>
    <property type="match status" value="1"/>
</dbReference>
<dbReference type="PANTHER" id="PTHR33705">
    <property type="entry name" value="PHOSPHOCARRIER PROTEIN HPR"/>
    <property type="match status" value="1"/>
</dbReference>
<protein>
    <submittedName>
        <fullName evidence="5">Phosphocarrier protein</fullName>
    </submittedName>
</protein>
<evidence type="ECO:0000256" key="3">
    <source>
        <dbReference type="ARBA" id="ARBA00022683"/>
    </source>
</evidence>
<dbReference type="InterPro" id="IPR050399">
    <property type="entry name" value="HPr"/>
</dbReference>
<evidence type="ECO:0000313" key="6">
    <source>
        <dbReference type="Proteomes" id="UP000273083"/>
    </source>
</evidence>
<keyword evidence="2" id="KW-0963">Cytoplasm</keyword>
<evidence type="ECO:0000259" key="4">
    <source>
        <dbReference type="PROSITE" id="PS51350"/>
    </source>
</evidence>
<dbReference type="InterPro" id="IPR035895">
    <property type="entry name" value="HPr-like_sf"/>
</dbReference>
<dbReference type="EMBL" id="RJVG01000001">
    <property type="protein sequence ID" value="ROR31585.1"/>
    <property type="molecule type" value="Genomic_DNA"/>
</dbReference>
<dbReference type="CDD" id="cd00367">
    <property type="entry name" value="PTS-HPr_like"/>
    <property type="match status" value="1"/>
</dbReference>
<dbReference type="PROSITE" id="PS51350">
    <property type="entry name" value="PTS_HPR_DOM"/>
    <property type="match status" value="1"/>
</dbReference>
<dbReference type="GO" id="GO:0009401">
    <property type="term" value="P:phosphoenolpyruvate-dependent sugar phosphotransferase system"/>
    <property type="evidence" value="ECO:0007669"/>
    <property type="project" value="UniProtKB-KW"/>
</dbReference>
<reference evidence="5 6" key="1">
    <citation type="submission" date="2018-11" db="EMBL/GenBank/DDBJ databases">
        <title>Genomic Encyclopedia of Type Strains, Phase IV (KMG-IV): sequencing the most valuable type-strain genomes for metagenomic binning, comparative biology and taxonomic classification.</title>
        <authorList>
            <person name="Goeker M."/>
        </authorList>
    </citation>
    <scope>NUCLEOTIDE SEQUENCE [LARGE SCALE GENOMIC DNA]</scope>
    <source>
        <strain evidence="5 6">DSM 26537</strain>
    </source>
</reference>
<evidence type="ECO:0000256" key="2">
    <source>
        <dbReference type="ARBA" id="ARBA00022490"/>
    </source>
</evidence>
<comment type="caution">
    <text evidence="5">The sequence shown here is derived from an EMBL/GenBank/DDBJ whole genome shotgun (WGS) entry which is preliminary data.</text>
</comment>
<evidence type="ECO:0000256" key="1">
    <source>
        <dbReference type="ARBA" id="ARBA00004496"/>
    </source>
</evidence>
<accession>A0A3N1XYA2</accession>
<organism evidence="5 6">
    <name type="scientific">Mobilisporobacter senegalensis</name>
    <dbReference type="NCBI Taxonomy" id="1329262"/>
    <lineage>
        <taxon>Bacteria</taxon>
        <taxon>Bacillati</taxon>
        <taxon>Bacillota</taxon>
        <taxon>Clostridia</taxon>
        <taxon>Lachnospirales</taxon>
        <taxon>Lachnospiraceae</taxon>
        <taxon>Mobilisporobacter</taxon>
    </lineage>
</organism>
<sequence>MKEFKYTIKDQLGIHARPAGMLVKEAKKFKSVITVGNGNGQSADVSRMMSLMALGIRCGDVITIEADGEDEEIAIAAMKALITENL</sequence>
<dbReference type="Proteomes" id="UP000273083">
    <property type="component" value="Unassembled WGS sequence"/>
</dbReference>
<dbReference type="RefSeq" id="WP_123607681.1">
    <property type="nucleotide sequence ID" value="NZ_RJVG01000001.1"/>
</dbReference>
<dbReference type="Gene3D" id="3.30.1340.10">
    <property type="entry name" value="HPr-like"/>
    <property type="match status" value="1"/>
</dbReference>
<gene>
    <name evidence="5" type="ORF">EDD66_101202</name>
</gene>
<dbReference type="PRINTS" id="PR00107">
    <property type="entry name" value="PHOSPHOCPHPR"/>
</dbReference>
<dbReference type="NCBIfam" id="TIGR01003">
    <property type="entry name" value="PTS_HPr_family"/>
    <property type="match status" value="1"/>
</dbReference>
<dbReference type="OrthoDB" id="9809047at2"/>
<feature type="domain" description="HPr" evidence="4">
    <location>
        <begin position="1"/>
        <end position="86"/>
    </location>
</feature>
<name>A0A3N1XYA2_9FIRM</name>
<dbReference type="GO" id="GO:0005737">
    <property type="term" value="C:cytoplasm"/>
    <property type="evidence" value="ECO:0007669"/>
    <property type="project" value="UniProtKB-SubCell"/>
</dbReference>
<evidence type="ECO:0000313" key="5">
    <source>
        <dbReference type="EMBL" id="ROR31585.1"/>
    </source>
</evidence>
<dbReference type="AlphaFoldDB" id="A0A3N1XYA2"/>
<dbReference type="Pfam" id="PF00381">
    <property type="entry name" value="PTS-HPr"/>
    <property type="match status" value="1"/>
</dbReference>
<keyword evidence="6" id="KW-1185">Reference proteome</keyword>